<dbReference type="FunFam" id="3.30.160.60:FF:000188">
    <property type="entry name" value="Zinc finger protein 787"/>
    <property type="match status" value="1"/>
</dbReference>
<evidence type="ECO:0000256" key="9">
    <source>
        <dbReference type="ARBA" id="ARBA00023163"/>
    </source>
</evidence>
<evidence type="ECO:0000256" key="10">
    <source>
        <dbReference type="ARBA" id="ARBA00023242"/>
    </source>
</evidence>
<dbReference type="EMBL" id="CADEPI010000315">
    <property type="protein sequence ID" value="CAB3383589.1"/>
    <property type="molecule type" value="Genomic_DNA"/>
</dbReference>
<keyword evidence="4" id="KW-0677">Repeat</keyword>
<dbReference type="SUPFAM" id="SSF57667">
    <property type="entry name" value="beta-beta-alpha zinc fingers"/>
    <property type="match status" value="6"/>
</dbReference>
<protein>
    <recommendedName>
        <fullName evidence="13">C2H2-type domain-containing protein</fullName>
    </recommendedName>
</protein>
<feature type="region of interest" description="Disordered" evidence="12">
    <location>
        <begin position="309"/>
        <end position="415"/>
    </location>
</feature>
<keyword evidence="8" id="KW-0238">DNA-binding</keyword>
<dbReference type="OrthoDB" id="3156061at2759"/>
<dbReference type="GO" id="GO:0003700">
    <property type="term" value="F:DNA-binding transcription factor activity"/>
    <property type="evidence" value="ECO:0007669"/>
    <property type="project" value="TreeGrafter"/>
</dbReference>
<evidence type="ECO:0000256" key="5">
    <source>
        <dbReference type="ARBA" id="ARBA00022771"/>
    </source>
</evidence>
<dbReference type="FunFam" id="3.30.160.60:FF:000870">
    <property type="entry name" value="zinc finger protein 197 isoform X1"/>
    <property type="match status" value="1"/>
</dbReference>
<sequence length="520" mass="59082">MPKTDSTTYQCSECKMTFQGKRREFKAHLKQHEANAEVSYECNQCGKSFSKKFQLKDHILIHTQPLRCTECPRTFARSYQLDQHLKSHRGEKPFRCKLCDVAFSSSGNLKVHLKRHLGLKEFSCEVCGKAFTRRDGLQKHLSCFHGGEKPFECNICGKRYKGHLMQHLRTHLQEKPHKCDDCDMCFVQRSQLVVHQRIHTGEKPYPCTECGRRFAHSTALKLHMRRHTGEKPFICPLCPSTAFVQLPHLKKHMRCIHKTDNPYMCLRCRNFFKKKAELDAHVELCKINETLPPGKCNMSTQTEEEFELALEAPDSDGSCPPDVTWKASSDKEMSPANEAECQTESEVKPTKSKSEAKTSPAKRKPTAKAPAKGKKPVKGGVNKGGGKKLVEAKASTRSLRSKPKEDEEEKEEADSKIVFSVQSEPMSADRLRFLIGELFKKISEPKRLQALGFGKRSVDDVLEESIAKSGRTPCTESIPEIDKLRKNLEILLEWTIPKEHLTQLRNEGCTTENILEGLAS</sequence>
<dbReference type="GO" id="GO:0005634">
    <property type="term" value="C:nucleus"/>
    <property type="evidence" value="ECO:0007669"/>
    <property type="project" value="UniProtKB-SubCell"/>
</dbReference>
<name>A0A8S1DM33_9INSE</name>
<evidence type="ECO:0000256" key="6">
    <source>
        <dbReference type="ARBA" id="ARBA00022833"/>
    </source>
</evidence>
<dbReference type="PROSITE" id="PS50157">
    <property type="entry name" value="ZINC_FINGER_C2H2_2"/>
    <property type="match status" value="8"/>
</dbReference>
<proteinExistence type="inferred from homology"/>
<dbReference type="FunFam" id="3.30.160.60:FF:000446">
    <property type="entry name" value="Zinc finger protein"/>
    <property type="match status" value="1"/>
</dbReference>
<evidence type="ECO:0000256" key="1">
    <source>
        <dbReference type="ARBA" id="ARBA00004123"/>
    </source>
</evidence>
<evidence type="ECO:0000256" key="11">
    <source>
        <dbReference type="PROSITE-ProRule" id="PRU00042"/>
    </source>
</evidence>
<accession>A0A8S1DM33</accession>
<dbReference type="GO" id="GO:0006357">
    <property type="term" value="P:regulation of transcription by RNA polymerase II"/>
    <property type="evidence" value="ECO:0007669"/>
    <property type="project" value="TreeGrafter"/>
</dbReference>
<evidence type="ECO:0000256" key="8">
    <source>
        <dbReference type="ARBA" id="ARBA00023125"/>
    </source>
</evidence>
<dbReference type="InterPro" id="IPR013087">
    <property type="entry name" value="Znf_C2H2_type"/>
</dbReference>
<feature type="domain" description="C2H2-type" evidence="13">
    <location>
        <begin position="40"/>
        <end position="63"/>
    </location>
</feature>
<evidence type="ECO:0000256" key="7">
    <source>
        <dbReference type="ARBA" id="ARBA00023015"/>
    </source>
</evidence>
<feature type="domain" description="C2H2-type" evidence="13">
    <location>
        <begin position="66"/>
        <end position="93"/>
    </location>
</feature>
<dbReference type="PANTHER" id="PTHR24404">
    <property type="entry name" value="ZINC FINGER PROTEIN"/>
    <property type="match status" value="1"/>
</dbReference>
<feature type="domain" description="C2H2-type" evidence="13">
    <location>
        <begin position="122"/>
        <end position="150"/>
    </location>
</feature>
<feature type="domain" description="C2H2-type" evidence="13">
    <location>
        <begin position="94"/>
        <end position="121"/>
    </location>
</feature>
<dbReference type="AlphaFoldDB" id="A0A8S1DM33"/>
<evidence type="ECO:0000256" key="12">
    <source>
        <dbReference type="SAM" id="MobiDB-lite"/>
    </source>
</evidence>
<keyword evidence="10" id="KW-0539">Nucleus</keyword>
<keyword evidence="15" id="KW-1185">Reference proteome</keyword>
<keyword evidence="7" id="KW-0805">Transcription regulation</keyword>
<evidence type="ECO:0000256" key="2">
    <source>
        <dbReference type="ARBA" id="ARBA00006991"/>
    </source>
</evidence>
<dbReference type="GO" id="GO:0008270">
    <property type="term" value="F:zinc ion binding"/>
    <property type="evidence" value="ECO:0007669"/>
    <property type="project" value="UniProtKB-KW"/>
</dbReference>
<dbReference type="SMART" id="SM00355">
    <property type="entry name" value="ZnF_C2H2"/>
    <property type="match status" value="9"/>
</dbReference>
<dbReference type="Pfam" id="PF00096">
    <property type="entry name" value="zf-C2H2"/>
    <property type="match status" value="6"/>
</dbReference>
<gene>
    <name evidence="14" type="ORF">CLODIP_2_CD01282</name>
</gene>
<feature type="domain" description="C2H2-type" evidence="13">
    <location>
        <begin position="151"/>
        <end position="176"/>
    </location>
</feature>
<evidence type="ECO:0000313" key="14">
    <source>
        <dbReference type="EMBL" id="CAB3383589.1"/>
    </source>
</evidence>
<dbReference type="FunFam" id="3.30.160.60:FF:000204">
    <property type="entry name" value="Zinc finger protein 331"/>
    <property type="match status" value="1"/>
</dbReference>
<keyword evidence="6" id="KW-0862">Zinc</keyword>
<feature type="compositionally biased region" description="Basic and acidic residues" evidence="12">
    <location>
        <begin position="345"/>
        <end position="356"/>
    </location>
</feature>
<dbReference type="PANTHER" id="PTHR24404:SF114">
    <property type="entry name" value="KLUMPFUSS, ISOFORM B-RELATED"/>
    <property type="match status" value="1"/>
</dbReference>
<evidence type="ECO:0000256" key="4">
    <source>
        <dbReference type="ARBA" id="ARBA00022737"/>
    </source>
</evidence>
<dbReference type="PROSITE" id="PS00028">
    <property type="entry name" value="ZINC_FINGER_C2H2_1"/>
    <property type="match status" value="6"/>
</dbReference>
<comment type="similarity">
    <text evidence="2">Belongs to the krueppel C2H2-type zinc-finger protein family.</text>
</comment>
<dbReference type="FunFam" id="3.30.160.60:FF:000064">
    <property type="entry name" value="Early growth response protein 3"/>
    <property type="match status" value="1"/>
</dbReference>
<keyword evidence="9" id="KW-0804">Transcription</keyword>
<feature type="domain" description="C2H2-type" evidence="13">
    <location>
        <begin position="205"/>
        <end position="232"/>
    </location>
</feature>
<reference evidence="14 15" key="1">
    <citation type="submission" date="2020-04" db="EMBL/GenBank/DDBJ databases">
        <authorList>
            <person name="Alioto T."/>
            <person name="Alioto T."/>
            <person name="Gomez Garrido J."/>
        </authorList>
    </citation>
    <scope>NUCLEOTIDE SEQUENCE [LARGE SCALE GENOMIC DNA]</scope>
</reference>
<feature type="domain" description="C2H2-type" evidence="13">
    <location>
        <begin position="233"/>
        <end position="262"/>
    </location>
</feature>
<organism evidence="14 15">
    <name type="scientific">Cloeon dipterum</name>
    <dbReference type="NCBI Taxonomy" id="197152"/>
    <lineage>
        <taxon>Eukaryota</taxon>
        <taxon>Metazoa</taxon>
        <taxon>Ecdysozoa</taxon>
        <taxon>Arthropoda</taxon>
        <taxon>Hexapoda</taxon>
        <taxon>Insecta</taxon>
        <taxon>Pterygota</taxon>
        <taxon>Palaeoptera</taxon>
        <taxon>Ephemeroptera</taxon>
        <taxon>Pisciforma</taxon>
        <taxon>Baetidae</taxon>
        <taxon>Cloeon</taxon>
    </lineage>
</organism>
<dbReference type="InterPro" id="IPR036236">
    <property type="entry name" value="Znf_C2H2_sf"/>
</dbReference>
<dbReference type="InterPro" id="IPR050589">
    <property type="entry name" value="Ikaros_C2H2-ZF"/>
</dbReference>
<dbReference type="GO" id="GO:0000978">
    <property type="term" value="F:RNA polymerase II cis-regulatory region sequence-specific DNA binding"/>
    <property type="evidence" value="ECO:0007669"/>
    <property type="project" value="TreeGrafter"/>
</dbReference>
<comment type="caution">
    <text evidence="14">The sequence shown here is derived from an EMBL/GenBank/DDBJ whole genome shotgun (WGS) entry which is preliminary data.</text>
</comment>
<dbReference type="Gene3D" id="3.30.160.60">
    <property type="entry name" value="Classic Zinc Finger"/>
    <property type="match status" value="8"/>
</dbReference>
<keyword evidence="5 11" id="KW-0863">Zinc-finger</keyword>
<dbReference type="Proteomes" id="UP000494165">
    <property type="component" value="Unassembled WGS sequence"/>
</dbReference>
<keyword evidence="3" id="KW-0479">Metal-binding</keyword>
<evidence type="ECO:0000259" key="13">
    <source>
        <dbReference type="PROSITE" id="PS50157"/>
    </source>
</evidence>
<evidence type="ECO:0000313" key="15">
    <source>
        <dbReference type="Proteomes" id="UP000494165"/>
    </source>
</evidence>
<feature type="domain" description="C2H2-type" evidence="13">
    <location>
        <begin position="177"/>
        <end position="204"/>
    </location>
</feature>
<evidence type="ECO:0000256" key="3">
    <source>
        <dbReference type="ARBA" id="ARBA00022723"/>
    </source>
</evidence>
<feature type="compositionally biased region" description="Basic residues" evidence="12">
    <location>
        <begin position="360"/>
        <end position="377"/>
    </location>
</feature>
<dbReference type="FunFam" id="3.30.160.60:FF:000417">
    <property type="entry name" value="Zinc finger protein"/>
    <property type="match status" value="1"/>
</dbReference>
<comment type="subcellular location">
    <subcellularLocation>
        <location evidence="1">Nucleus</location>
    </subcellularLocation>
</comment>